<name>A0A6N2XC13_CLOIN</name>
<evidence type="ECO:0000313" key="1">
    <source>
        <dbReference type="EMBL" id="VYT51326.1"/>
    </source>
</evidence>
<organism evidence="1">
    <name type="scientific">Clostridium innocuum</name>
    <dbReference type="NCBI Taxonomy" id="1522"/>
    <lineage>
        <taxon>Bacteria</taxon>
        <taxon>Bacillati</taxon>
        <taxon>Bacillota</taxon>
        <taxon>Clostridia</taxon>
        <taxon>Eubacteriales</taxon>
        <taxon>Clostridiaceae</taxon>
        <taxon>Clostridium</taxon>
    </lineage>
</organism>
<accession>A0A6N2XC13</accession>
<dbReference type="EMBL" id="CACRTE010000054">
    <property type="protein sequence ID" value="VYT51326.1"/>
    <property type="molecule type" value="Genomic_DNA"/>
</dbReference>
<proteinExistence type="predicted"/>
<dbReference type="AlphaFoldDB" id="A0A6N2XC13"/>
<gene>
    <name evidence="1" type="ORF">CILFYP12_04140</name>
</gene>
<sequence length="41" mass="4910">MSARTYVVDEDNSYRKIRRVLLRLCVDRKISDKSKIILLQN</sequence>
<reference evidence="1" key="1">
    <citation type="submission" date="2019-11" db="EMBL/GenBank/DDBJ databases">
        <authorList>
            <person name="Feng L."/>
        </authorList>
    </citation>
    <scope>NUCLEOTIDE SEQUENCE</scope>
    <source>
        <strain evidence="1">CinnocuumLFYP12</strain>
    </source>
</reference>
<protein>
    <submittedName>
        <fullName evidence="1">Uncharacterized protein</fullName>
    </submittedName>
</protein>